<accession>A0A6G0SZV6</accession>
<dbReference type="EMBL" id="VYZN01000075">
    <property type="protein sequence ID" value="KAE9523859.1"/>
    <property type="molecule type" value="Genomic_DNA"/>
</dbReference>
<keyword evidence="1" id="KW-0472">Membrane</keyword>
<keyword evidence="1" id="KW-1133">Transmembrane helix</keyword>
<evidence type="ECO:0000313" key="3">
    <source>
        <dbReference type="Proteomes" id="UP000475862"/>
    </source>
</evidence>
<feature type="transmembrane region" description="Helical" evidence="1">
    <location>
        <begin position="12"/>
        <end position="41"/>
    </location>
</feature>
<evidence type="ECO:0000313" key="2">
    <source>
        <dbReference type="EMBL" id="KAE9523859.1"/>
    </source>
</evidence>
<evidence type="ECO:0000256" key="1">
    <source>
        <dbReference type="SAM" id="Phobius"/>
    </source>
</evidence>
<gene>
    <name evidence="2" type="ORF">AGLY_015747</name>
</gene>
<name>A0A6G0SZV6_APHGL</name>
<keyword evidence="3" id="KW-1185">Reference proteome</keyword>
<keyword evidence="1" id="KW-0812">Transmembrane</keyword>
<sequence length="193" mass="22859">MNLSNILPKNIVYALNICCEIIFSTINSCFVYLLLFQLVLLPLPNDSHCWLLLCRKWFNCLNYSLICIIIYSSLINTPICPSLKQVFRSTSVKNSDGWLFFIPPDENVIFEIKKIDVPPCLKKSYTTFILFKLRRMIAFVSYVDILHKRRFSMFSYLCSKTTPQSILQSDHYTLLFIQRLIWSSYPLYYYQMH</sequence>
<dbReference type="AlphaFoldDB" id="A0A6G0SZV6"/>
<organism evidence="2 3">
    <name type="scientific">Aphis glycines</name>
    <name type="common">Soybean aphid</name>
    <dbReference type="NCBI Taxonomy" id="307491"/>
    <lineage>
        <taxon>Eukaryota</taxon>
        <taxon>Metazoa</taxon>
        <taxon>Ecdysozoa</taxon>
        <taxon>Arthropoda</taxon>
        <taxon>Hexapoda</taxon>
        <taxon>Insecta</taxon>
        <taxon>Pterygota</taxon>
        <taxon>Neoptera</taxon>
        <taxon>Paraneoptera</taxon>
        <taxon>Hemiptera</taxon>
        <taxon>Sternorrhyncha</taxon>
        <taxon>Aphidomorpha</taxon>
        <taxon>Aphidoidea</taxon>
        <taxon>Aphididae</taxon>
        <taxon>Aphidini</taxon>
        <taxon>Aphis</taxon>
        <taxon>Aphis</taxon>
    </lineage>
</organism>
<reference evidence="2 3" key="1">
    <citation type="submission" date="2019-08" db="EMBL/GenBank/DDBJ databases">
        <title>The genome of the soybean aphid Biotype 1, its phylome, world population structure and adaptation to the North American continent.</title>
        <authorList>
            <person name="Giordano R."/>
            <person name="Donthu R.K."/>
            <person name="Hernandez A.G."/>
            <person name="Wright C.L."/>
            <person name="Zimin A.V."/>
        </authorList>
    </citation>
    <scope>NUCLEOTIDE SEQUENCE [LARGE SCALE GENOMIC DNA]</scope>
    <source>
        <tissue evidence="2">Whole aphids</tissue>
    </source>
</reference>
<dbReference type="Proteomes" id="UP000475862">
    <property type="component" value="Unassembled WGS sequence"/>
</dbReference>
<proteinExistence type="predicted"/>
<protein>
    <submittedName>
        <fullName evidence="2">Uncharacterized protein</fullName>
    </submittedName>
</protein>
<comment type="caution">
    <text evidence="2">The sequence shown here is derived from an EMBL/GenBank/DDBJ whole genome shotgun (WGS) entry which is preliminary data.</text>
</comment>
<feature type="transmembrane region" description="Helical" evidence="1">
    <location>
        <begin position="61"/>
        <end position="79"/>
    </location>
</feature>